<keyword evidence="2" id="KW-1185">Reference proteome</keyword>
<dbReference type="GO" id="GO:0006952">
    <property type="term" value="P:defense response"/>
    <property type="evidence" value="ECO:0007669"/>
    <property type="project" value="InterPro"/>
</dbReference>
<dbReference type="InterPro" id="IPR044974">
    <property type="entry name" value="Disease_R_plants"/>
</dbReference>
<dbReference type="PANTHER" id="PTHR11017:SF574">
    <property type="entry name" value="ADP-RIBOSYL CYCLASE_CYCLIC ADP-RIBOSE HYDROLASE"/>
    <property type="match status" value="1"/>
</dbReference>
<dbReference type="PANTHER" id="PTHR11017">
    <property type="entry name" value="LEUCINE-RICH REPEAT-CONTAINING PROTEIN"/>
    <property type="match status" value="1"/>
</dbReference>
<dbReference type="InterPro" id="IPR032675">
    <property type="entry name" value="LRR_dom_sf"/>
</dbReference>
<accession>A0AAD9WVC1</accession>
<dbReference type="SUPFAM" id="SSF52058">
    <property type="entry name" value="L domain-like"/>
    <property type="match status" value="1"/>
</dbReference>
<gene>
    <name evidence="1" type="ORF">Ddye_019701</name>
</gene>
<reference evidence="1" key="1">
    <citation type="journal article" date="2023" name="Plant J.">
        <title>Genome sequences and population genomics provide insights into the demographic history, inbreeding, and mutation load of two 'living fossil' tree species of Dipteronia.</title>
        <authorList>
            <person name="Feng Y."/>
            <person name="Comes H.P."/>
            <person name="Chen J."/>
            <person name="Zhu S."/>
            <person name="Lu R."/>
            <person name="Zhang X."/>
            <person name="Li P."/>
            <person name="Qiu J."/>
            <person name="Olsen K.M."/>
            <person name="Qiu Y."/>
        </authorList>
    </citation>
    <scope>NUCLEOTIDE SEQUENCE</scope>
    <source>
        <strain evidence="1">KIB01</strain>
    </source>
</reference>
<evidence type="ECO:0000313" key="2">
    <source>
        <dbReference type="Proteomes" id="UP001280121"/>
    </source>
</evidence>
<evidence type="ECO:0000313" key="1">
    <source>
        <dbReference type="EMBL" id="KAK2644506.1"/>
    </source>
</evidence>
<dbReference type="EMBL" id="JANJYI010000006">
    <property type="protein sequence ID" value="KAK2644506.1"/>
    <property type="molecule type" value="Genomic_DNA"/>
</dbReference>
<name>A0AAD9WVC1_9ROSI</name>
<dbReference type="Proteomes" id="UP001280121">
    <property type="component" value="Unassembled WGS sequence"/>
</dbReference>
<organism evidence="1 2">
    <name type="scientific">Dipteronia dyeriana</name>
    <dbReference type="NCBI Taxonomy" id="168575"/>
    <lineage>
        <taxon>Eukaryota</taxon>
        <taxon>Viridiplantae</taxon>
        <taxon>Streptophyta</taxon>
        <taxon>Embryophyta</taxon>
        <taxon>Tracheophyta</taxon>
        <taxon>Spermatophyta</taxon>
        <taxon>Magnoliopsida</taxon>
        <taxon>eudicotyledons</taxon>
        <taxon>Gunneridae</taxon>
        <taxon>Pentapetalae</taxon>
        <taxon>rosids</taxon>
        <taxon>malvids</taxon>
        <taxon>Sapindales</taxon>
        <taxon>Sapindaceae</taxon>
        <taxon>Hippocastanoideae</taxon>
        <taxon>Acereae</taxon>
        <taxon>Dipteronia</taxon>
    </lineage>
</organism>
<protein>
    <submittedName>
        <fullName evidence="1">Uncharacterized protein</fullName>
    </submittedName>
</protein>
<comment type="caution">
    <text evidence="1">The sequence shown here is derived from an EMBL/GenBank/DDBJ whole genome shotgun (WGS) entry which is preliminary data.</text>
</comment>
<proteinExistence type="predicted"/>
<dbReference type="AlphaFoldDB" id="A0AAD9WVC1"/>
<dbReference type="Gene3D" id="3.80.10.10">
    <property type="entry name" value="Ribonuclease Inhibitor"/>
    <property type="match status" value="2"/>
</dbReference>
<sequence length="349" mass="39834">MKGTDAVQGIFLNIDVQLSSQAFRKMYNLRTLITKYEDSDEDCNEDCDDESDEVYDEDCEEVHLHNGDLDYLPDELRYLHWKMYPLEILPSVFNPVNLVELDISRSNIKQLWKGRTCVPKLKRLNLGDCEKLISIPDLSDIPSAESINLKRCISLLEIHSSRERPKKLHSLRLSDCKNLSRFPSNIHIEGSEFSLHLLPPLSGLCSLKELRLNNSSLTEISEDIGCLSSLEKLELHGNVFERLPKSIKQLSKLYYLSLYNCGMLRSLPELPSSLRFLEAMNCKELIQSLPDESEIELCANGGGSFIFNFMNCLKLNQKAVSNLFRDSLLKMQLMGTEKIISLFKVSPPP</sequence>